<sequence>MSVDRLGRIGSDVSVECATRLLEKNWPRSTLLTPADIGLGDRETAVAEFLGMVESLSDAGFLAYEALVFNSDGPMLVDATLTARGRAMLASEANRAN</sequence>
<evidence type="ECO:0000313" key="2">
    <source>
        <dbReference type="Proteomes" id="UP000531251"/>
    </source>
</evidence>
<organism evidence="1 2">
    <name type="scientific">Sphingomonas trueperi</name>
    <dbReference type="NCBI Taxonomy" id="53317"/>
    <lineage>
        <taxon>Bacteria</taxon>
        <taxon>Pseudomonadati</taxon>
        <taxon>Pseudomonadota</taxon>
        <taxon>Alphaproteobacteria</taxon>
        <taxon>Sphingomonadales</taxon>
        <taxon>Sphingomonadaceae</taxon>
        <taxon>Sphingomonas</taxon>
    </lineage>
</organism>
<keyword evidence="2" id="KW-1185">Reference proteome</keyword>
<gene>
    <name evidence="1" type="ORF">GGR89_001329</name>
</gene>
<dbReference type="AlphaFoldDB" id="A0A7X6BBZ2"/>
<name>A0A7X6BBZ2_9SPHN</name>
<proteinExistence type="predicted"/>
<protein>
    <submittedName>
        <fullName evidence="1">Uncharacterized protein</fullName>
    </submittedName>
</protein>
<reference evidence="1 2" key="1">
    <citation type="submission" date="2020-03" db="EMBL/GenBank/DDBJ databases">
        <title>Genomic Encyclopedia of Type Strains, Phase IV (KMG-IV): sequencing the most valuable type-strain genomes for metagenomic binning, comparative biology and taxonomic classification.</title>
        <authorList>
            <person name="Goeker M."/>
        </authorList>
    </citation>
    <scope>NUCLEOTIDE SEQUENCE [LARGE SCALE GENOMIC DNA]</scope>
    <source>
        <strain evidence="1 2">DSM 7225</strain>
    </source>
</reference>
<dbReference type="RefSeq" id="WP_125973388.1">
    <property type="nucleotide sequence ID" value="NZ_BAAADY010000002.1"/>
</dbReference>
<dbReference type="EMBL" id="JAATJB010000003">
    <property type="protein sequence ID" value="NJB97023.1"/>
    <property type="molecule type" value="Genomic_DNA"/>
</dbReference>
<comment type="caution">
    <text evidence="1">The sequence shown here is derived from an EMBL/GenBank/DDBJ whole genome shotgun (WGS) entry which is preliminary data.</text>
</comment>
<evidence type="ECO:0000313" key="1">
    <source>
        <dbReference type="EMBL" id="NJB97023.1"/>
    </source>
</evidence>
<dbReference type="Proteomes" id="UP000531251">
    <property type="component" value="Unassembled WGS sequence"/>
</dbReference>
<accession>A0A7X6BBZ2</accession>